<accession>A0A2P7BKY1</accession>
<comment type="caution">
    <text evidence="3">The sequence shown here is derived from an EMBL/GenBank/DDBJ whole genome shotgun (WGS) entry which is preliminary data.</text>
</comment>
<name>A0A2P7BKY1_9HYPH</name>
<evidence type="ECO:0000256" key="1">
    <source>
        <dbReference type="SAM" id="MobiDB-lite"/>
    </source>
</evidence>
<dbReference type="PROSITE" id="PS50828">
    <property type="entry name" value="SMR"/>
    <property type="match status" value="1"/>
</dbReference>
<evidence type="ECO:0000313" key="4">
    <source>
        <dbReference type="Proteomes" id="UP000241764"/>
    </source>
</evidence>
<evidence type="ECO:0000259" key="2">
    <source>
        <dbReference type="PROSITE" id="PS50828"/>
    </source>
</evidence>
<reference evidence="4" key="1">
    <citation type="submission" date="2017-11" db="EMBL/GenBank/DDBJ databases">
        <authorList>
            <person name="Kuznetsova I."/>
            <person name="Sazanova A."/>
            <person name="Chirak E."/>
            <person name="Safronova V."/>
            <person name="Willems A."/>
        </authorList>
    </citation>
    <scope>NUCLEOTIDE SEQUENCE [LARGE SCALE GENOMIC DNA]</scope>
    <source>
        <strain evidence="4">CCBAU 03422</strain>
    </source>
</reference>
<feature type="domain" description="Smr" evidence="2">
    <location>
        <begin position="96"/>
        <end position="179"/>
    </location>
</feature>
<dbReference type="PANTHER" id="PTHR35562:SF2">
    <property type="entry name" value="DNA ENDONUCLEASE SMRA-RELATED"/>
    <property type="match status" value="1"/>
</dbReference>
<dbReference type="Gene3D" id="3.30.1370.110">
    <property type="match status" value="1"/>
</dbReference>
<dbReference type="AlphaFoldDB" id="A0A2P7BKY1"/>
<feature type="region of interest" description="Disordered" evidence="1">
    <location>
        <begin position="43"/>
        <end position="82"/>
    </location>
</feature>
<protein>
    <submittedName>
        <fullName evidence="3">DNA mismatch repair protein MutS</fullName>
    </submittedName>
</protein>
<dbReference type="SUPFAM" id="SSF160443">
    <property type="entry name" value="SMR domain-like"/>
    <property type="match status" value="1"/>
</dbReference>
<dbReference type="OrthoDB" id="7165597at2"/>
<evidence type="ECO:0000313" key="3">
    <source>
        <dbReference type="EMBL" id="PSH67119.1"/>
    </source>
</evidence>
<keyword evidence="4" id="KW-1185">Reference proteome</keyword>
<dbReference type="InterPro" id="IPR036063">
    <property type="entry name" value="Smr_dom_sf"/>
</dbReference>
<dbReference type="RefSeq" id="WP_106662190.1">
    <property type="nucleotide sequence ID" value="NZ_PGGM01000001.1"/>
</dbReference>
<proteinExistence type="predicted"/>
<dbReference type="Pfam" id="PF01713">
    <property type="entry name" value="Smr"/>
    <property type="match status" value="1"/>
</dbReference>
<organism evidence="3 4">
    <name type="scientific">Phyllobacterium sophorae</name>
    <dbReference type="NCBI Taxonomy" id="1520277"/>
    <lineage>
        <taxon>Bacteria</taxon>
        <taxon>Pseudomonadati</taxon>
        <taxon>Pseudomonadota</taxon>
        <taxon>Alphaproteobacteria</taxon>
        <taxon>Hyphomicrobiales</taxon>
        <taxon>Phyllobacteriaceae</taxon>
        <taxon>Phyllobacterium</taxon>
    </lineage>
</organism>
<gene>
    <name evidence="3" type="ORF">CU103_01765</name>
</gene>
<dbReference type="EMBL" id="PGGM01000001">
    <property type="protein sequence ID" value="PSH67119.1"/>
    <property type="molecule type" value="Genomic_DNA"/>
</dbReference>
<dbReference type="InterPro" id="IPR002625">
    <property type="entry name" value="Smr_dom"/>
</dbReference>
<dbReference type="Proteomes" id="UP000241764">
    <property type="component" value="Unassembled WGS sequence"/>
</dbReference>
<dbReference type="SMART" id="SM00463">
    <property type="entry name" value="SMR"/>
    <property type="match status" value="1"/>
</dbReference>
<sequence length="185" mass="20472">MKKKVVQDEFATLEDRILWETVAKTARPLKGKEKPTFLIAMPKQPAPLHPSAPGTARPAASPAPKPGLQPAHRLHPIDRPTHRKIAKGRVDIEARIDLHGLTQSEAYGLLLGFLQRAHLRKLRHVLVITGKGSSMGSDGVLRLAVPLWFATHAFRILVNGYEDAARNHGGTGAIYVRMRRPMEMP</sequence>
<dbReference type="PANTHER" id="PTHR35562">
    <property type="entry name" value="DNA ENDONUCLEASE SMRA-RELATED"/>
    <property type="match status" value="1"/>
</dbReference>